<evidence type="ECO:0000313" key="8">
    <source>
        <dbReference type="Proteomes" id="UP000237073"/>
    </source>
</evidence>
<evidence type="ECO:0000256" key="2">
    <source>
        <dbReference type="ARBA" id="ARBA00023295"/>
    </source>
</evidence>
<dbReference type="InterPro" id="IPR017853">
    <property type="entry name" value="GH"/>
</dbReference>
<comment type="caution">
    <text evidence="7">The sequence shown here is derived from an EMBL/GenBank/DDBJ whole genome shotgun (WGS) entry which is preliminary data.</text>
</comment>
<dbReference type="SUPFAM" id="SSF51445">
    <property type="entry name" value="(Trans)glycosidases"/>
    <property type="match status" value="1"/>
</dbReference>
<dbReference type="EMBL" id="PQGD01000025">
    <property type="protein sequence ID" value="POP43317.1"/>
    <property type="molecule type" value="Genomic_DNA"/>
</dbReference>
<sequence>MRQQWSRDEANRWYQQQGWMCGFNYLPRTAVNWTDIWQAETFDVPTIDQELGWAQKVGYNTLRINLPFIVWQIDRDGLIKRIDTFLTLASKYGFRTMLTLMDDCGFSGDEPYLGPQKAPVPGKHNSQAAASPGRDKVCDYSVWPEIERYVRDIIRTFREDSRIVVWDLYNEPGNRGTFASGTEEILYDEKLEHFALELMKKTFQWAREEDPTQPLTVGAWHLSQDPDQPDEEIYQDPVDRAALELSDVISFHAYVGTVKMVRAIHHVEQFGRPLFCTEWLARHVGSTFEAQLPLMHGCNVVPYQWGLVRGKTQTYMPWPGVLKEQGDYAHLWFHDVFDENGLPFRKAELELVSHLTRIGLHPRGAMR</sequence>
<proteinExistence type="inferred from homology"/>
<dbReference type="Gene3D" id="3.20.20.80">
    <property type="entry name" value="Glycosidases"/>
    <property type="match status" value="1"/>
</dbReference>
<name>A0A2P5GIX9_9ENTR</name>
<feature type="domain" description="Glycoside hydrolase family 5" evidence="5">
    <location>
        <begin position="55"/>
        <end position="260"/>
    </location>
</feature>
<protein>
    <submittedName>
        <fullName evidence="7">1,4-beta-xylanase</fullName>
    </submittedName>
</protein>
<comment type="similarity">
    <text evidence="3">Belongs to the glycosyl hydrolase 5 (cellulase A) family.</text>
</comment>
<dbReference type="EMBL" id="PQGE01000029">
    <property type="protein sequence ID" value="POP41190.1"/>
    <property type="molecule type" value="Genomic_DNA"/>
</dbReference>
<dbReference type="InterPro" id="IPR001547">
    <property type="entry name" value="Glyco_hydro_5"/>
</dbReference>
<keyword evidence="2 3" id="KW-0326">Glycosidase</keyword>
<feature type="region of interest" description="Disordered" evidence="4">
    <location>
        <begin position="115"/>
        <end position="134"/>
    </location>
</feature>
<evidence type="ECO:0000256" key="4">
    <source>
        <dbReference type="SAM" id="MobiDB-lite"/>
    </source>
</evidence>
<keyword evidence="8" id="KW-1185">Reference proteome</keyword>
<dbReference type="GO" id="GO:0004553">
    <property type="term" value="F:hydrolase activity, hydrolyzing O-glycosyl compounds"/>
    <property type="evidence" value="ECO:0007669"/>
    <property type="project" value="InterPro"/>
</dbReference>
<keyword evidence="7" id="KW-0858">Xylan degradation</keyword>
<dbReference type="Proteomes" id="UP000247005">
    <property type="component" value="Unassembled WGS sequence"/>
</dbReference>
<keyword evidence="7" id="KW-0119">Carbohydrate metabolism</keyword>
<gene>
    <name evidence="7" type="ORF">CHU32_23395</name>
    <name evidence="6" type="ORF">CHU33_23765</name>
</gene>
<dbReference type="Proteomes" id="UP000237073">
    <property type="component" value="Unassembled WGS sequence"/>
</dbReference>
<keyword evidence="7" id="KW-0624">Polysaccharide degradation</keyword>
<evidence type="ECO:0000313" key="6">
    <source>
        <dbReference type="EMBL" id="POP41190.1"/>
    </source>
</evidence>
<evidence type="ECO:0000256" key="3">
    <source>
        <dbReference type="RuleBase" id="RU361153"/>
    </source>
</evidence>
<organism evidence="7 9">
    <name type="scientific">Superficieibacter electus</name>
    <dbReference type="NCBI Taxonomy" id="2022662"/>
    <lineage>
        <taxon>Bacteria</taxon>
        <taxon>Pseudomonadati</taxon>
        <taxon>Pseudomonadota</taxon>
        <taxon>Gammaproteobacteria</taxon>
        <taxon>Enterobacterales</taxon>
        <taxon>Enterobacteriaceae</taxon>
        <taxon>Superficieibacter</taxon>
    </lineage>
</organism>
<dbReference type="OrthoDB" id="9774262at2"/>
<keyword evidence="1 3" id="KW-0378">Hydrolase</keyword>
<evidence type="ECO:0000259" key="5">
    <source>
        <dbReference type="Pfam" id="PF00150"/>
    </source>
</evidence>
<evidence type="ECO:0000313" key="9">
    <source>
        <dbReference type="Proteomes" id="UP000247005"/>
    </source>
</evidence>
<reference evidence="8 9" key="1">
    <citation type="submission" date="2018-01" db="EMBL/GenBank/DDBJ databases">
        <title>Superficieibacter electus gen. nov., sp. nov., an extended-spectrum beta-lactamase possessing member of the Enterobacteriaceae family, isolated from intensive care unit surfaces.</title>
        <authorList>
            <person name="Potter R.F."/>
            <person name="D'Souza A.W."/>
        </authorList>
    </citation>
    <scope>NUCLEOTIDE SEQUENCE [LARGE SCALE GENOMIC DNA]</scope>
    <source>
        <strain evidence="7 9">BP-1</strain>
        <strain evidence="6 8">BP-2</strain>
    </source>
</reference>
<dbReference type="AlphaFoldDB" id="A0A2P5GIX9"/>
<evidence type="ECO:0000256" key="1">
    <source>
        <dbReference type="ARBA" id="ARBA00022801"/>
    </source>
</evidence>
<dbReference type="RefSeq" id="WP_103678470.1">
    <property type="nucleotide sequence ID" value="NZ_PQGD01000025.1"/>
</dbReference>
<accession>A0A2P5GIX9</accession>
<evidence type="ECO:0000313" key="7">
    <source>
        <dbReference type="EMBL" id="POP43317.1"/>
    </source>
</evidence>
<dbReference type="GO" id="GO:0045493">
    <property type="term" value="P:xylan catabolic process"/>
    <property type="evidence" value="ECO:0007669"/>
    <property type="project" value="UniProtKB-KW"/>
</dbReference>
<dbReference type="Pfam" id="PF00150">
    <property type="entry name" value="Cellulase"/>
    <property type="match status" value="1"/>
</dbReference>